<evidence type="ECO:0000313" key="2">
    <source>
        <dbReference type="Proteomes" id="UP000482487"/>
    </source>
</evidence>
<proteinExistence type="predicted"/>
<dbReference type="RefSeq" id="WP_160959085.1">
    <property type="nucleotide sequence ID" value="NZ_WVUD01000005.1"/>
</dbReference>
<dbReference type="Proteomes" id="UP000482487">
    <property type="component" value="Unassembled WGS sequence"/>
</dbReference>
<evidence type="ECO:0000313" key="1">
    <source>
        <dbReference type="EMBL" id="MYL82414.1"/>
    </source>
</evidence>
<comment type="caution">
    <text evidence="1">The sequence shown here is derived from an EMBL/GenBank/DDBJ whole genome shotgun (WGS) entry which is preliminary data.</text>
</comment>
<dbReference type="OrthoDB" id="5456333at2"/>
<name>A0A7C9MU69_9BACT</name>
<sequence>MTRREKNILIATGLVAAIGLGSLFLGERPGGTPGVSAPAQNPQAAQILENALTMARQSTPGVIDGALLAAIDKPWQVAAFYDKPLPNGQAAPKSAAMPRFTGYVELGSGRLAVIDGYEYQAGDTLEGGGYKVLSVTPDKVALESLANGQKLELPYDGQESQSR</sequence>
<dbReference type="EMBL" id="WVUD01000005">
    <property type="protein sequence ID" value="MYL82414.1"/>
    <property type="molecule type" value="Genomic_DNA"/>
</dbReference>
<organism evidence="1 2">
    <name type="scientific">Solidesulfovibrio aerotolerans</name>
    <dbReference type="NCBI Taxonomy" id="295255"/>
    <lineage>
        <taxon>Bacteria</taxon>
        <taxon>Pseudomonadati</taxon>
        <taxon>Thermodesulfobacteriota</taxon>
        <taxon>Desulfovibrionia</taxon>
        <taxon>Desulfovibrionales</taxon>
        <taxon>Desulfovibrionaceae</taxon>
        <taxon>Solidesulfovibrio</taxon>
    </lineage>
</organism>
<protein>
    <submittedName>
        <fullName evidence="1">Uncharacterized protein</fullName>
    </submittedName>
</protein>
<keyword evidence="2" id="KW-1185">Reference proteome</keyword>
<reference evidence="1 2" key="1">
    <citation type="submission" date="2020-01" db="EMBL/GenBank/DDBJ databases">
        <title>Genome sequence of Desulfovibrio aerotolerans DSM 16695(T).</title>
        <authorList>
            <person name="Karnachuk O."/>
            <person name="Avakyan M."/>
            <person name="Mardanov A."/>
            <person name="Kadnikov V."/>
            <person name="Ravin N."/>
        </authorList>
    </citation>
    <scope>NUCLEOTIDE SEQUENCE [LARGE SCALE GENOMIC DNA]</scope>
    <source>
        <strain evidence="1 2">DSM 16695</strain>
    </source>
</reference>
<accession>A0A7C9MU69</accession>
<gene>
    <name evidence="1" type="ORF">GTA51_04580</name>
</gene>
<dbReference type="AlphaFoldDB" id="A0A7C9MU69"/>